<feature type="transmembrane region" description="Helical" evidence="1">
    <location>
        <begin position="237"/>
        <end position="258"/>
    </location>
</feature>
<dbReference type="EMBL" id="QJKJ01008144">
    <property type="protein sequence ID" value="RDX80671.1"/>
    <property type="molecule type" value="Genomic_DNA"/>
</dbReference>
<evidence type="ECO:0000313" key="4">
    <source>
        <dbReference type="Proteomes" id="UP000257109"/>
    </source>
</evidence>
<keyword evidence="1" id="KW-0472">Membrane</keyword>
<dbReference type="Proteomes" id="UP000257109">
    <property type="component" value="Unassembled WGS sequence"/>
</dbReference>
<organism evidence="3 4">
    <name type="scientific">Mucuna pruriens</name>
    <name type="common">Velvet bean</name>
    <name type="synonym">Dolichos pruriens</name>
    <dbReference type="NCBI Taxonomy" id="157652"/>
    <lineage>
        <taxon>Eukaryota</taxon>
        <taxon>Viridiplantae</taxon>
        <taxon>Streptophyta</taxon>
        <taxon>Embryophyta</taxon>
        <taxon>Tracheophyta</taxon>
        <taxon>Spermatophyta</taxon>
        <taxon>Magnoliopsida</taxon>
        <taxon>eudicotyledons</taxon>
        <taxon>Gunneridae</taxon>
        <taxon>Pentapetalae</taxon>
        <taxon>rosids</taxon>
        <taxon>fabids</taxon>
        <taxon>Fabales</taxon>
        <taxon>Fabaceae</taxon>
        <taxon>Papilionoideae</taxon>
        <taxon>50 kb inversion clade</taxon>
        <taxon>NPAAA clade</taxon>
        <taxon>indigoferoid/millettioid clade</taxon>
        <taxon>Phaseoleae</taxon>
        <taxon>Mucuna</taxon>
    </lineage>
</organism>
<dbReference type="Pfam" id="PF07727">
    <property type="entry name" value="RVT_2"/>
    <property type="match status" value="1"/>
</dbReference>
<dbReference type="OrthoDB" id="2012657at2759"/>
<protein>
    <recommendedName>
        <fullName evidence="2">Reverse transcriptase Ty1/copia-type domain-containing protein</fullName>
    </recommendedName>
</protein>
<keyword evidence="1" id="KW-1133">Transmembrane helix</keyword>
<keyword evidence="4" id="KW-1185">Reference proteome</keyword>
<dbReference type="AlphaFoldDB" id="A0A371FQY0"/>
<accession>A0A371FQY0</accession>
<sequence length="568" mass="64891">MPNKATKANYNNFYSLVFSIQHLSNKINWNQLPITTTGDISSSLSNAFVSLGLVSNLVSVSQLVDKDYRDQHSRKIIVKGPKRLGHPNSNVLHDMLKSGFLGNKHTPSLNVVHFDCISYKLGKSKILPFPTHHPNATQPFNIIHSDLFHLGLFLHSKMKCFPLSNSFMSWPSTPQQNEVAERKNRHLLNFVRTLLLESHVLGYLVTHLIILLFVSLVVCVISIFPHKNISSSMHNQFNVIFLVILLIKRAFCVMILTLKCYLPRTYFFFATQYDSLHSPIAVLPLFSYSLARSPQDNSLKKAIQTELLALDENQTWDIVPCPPFVKPLCNKFVFSIKALFGWIYRSLQVSVVDVKNAFLHDDLKEEVYIKLPYGIDTPLPNTICKLKCSLYGLKQAPRVWFEEFRSTYDPSFFLQRTPKGIIVLLVYVGNIVVTGSDQKTISKLKQTLHSTFHMKELSHLTYFLGLEIHYHLEGIFLNQQKYIQDLIQLTKLTNSICVDTSFKVNVKYRRDEGDILDDPTLYRKLVGNLIYYNESLDTSLPLQSVHIVMLIRLAIQTQGNILLAGVCS</sequence>
<dbReference type="InterPro" id="IPR013103">
    <property type="entry name" value="RVT_2"/>
</dbReference>
<feature type="non-terminal residue" evidence="3">
    <location>
        <position position="1"/>
    </location>
</feature>
<name>A0A371FQY0_MUCPR</name>
<dbReference type="InterPro" id="IPR012337">
    <property type="entry name" value="RNaseH-like_sf"/>
</dbReference>
<feature type="domain" description="Reverse transcriptase Ty1/copia-type" evidence="2">
    <location>
        <begin position="349"/>
        <end position="499"/>
    </location>
</feature>
<dbReference type="SUPFAM" id="SSF53098">
    <property type="entry name" value="Ribonuclease H-like"/>
    <property type="match status" value="1"/>
</dbReference>
<evidence type="ECO:0000313" key="3">
    <source>
        <dbReference type="EMBL" id="RDX80671.1"/>
    </source>
</evidence>
<dbReference type="STRING" id="157652.A0A371FQY0"/>
<keyword evidence="1" id="KW-0812">Transmembrane</keyword>
<comment type="caution">
    <text evidence="3">The sequence shown here is derived from an EMBL/GenBank/DDBJ whole genome shotgun (WGS) entry which is preliminary data.</text>
</comment>
<reference evidence="3" key="1">
    <citation type="submission" date="2018-05" db="EMBL/GenBank/DDBJ databases">
        <title>Draft genome of Mucuna pruriens seed.</title>
        <authorList>
            <person name="Nnadi N.E."/>
            <person name="Vos R."/>
            <person name="Hasami M.H."/>
            <person name="Devisetty U.K."/>
            <person name="Aguiy J.C."/>
        </authorList>
    </citation>
    <scope>NUCLEOTIDE SEQUENCE [LARGE SCALE GENOMIC DNA]</scope>
    <source>
        <strain evidence="3">JCA_2017</strain>
    </source>
</reference>
<feature type="transmembrane region" description="Helical" evidence="1">
    <location>
        <begin position="200"/>
        <end position="225"/>
    </location>
</feature>
<dbReference type="InterPro" id="IPR043502">
    <property type="entry name" value="DNA/RNA_pol_sf"/>
</dbReference>
<evidence type="ECO:0000259" key="2">
    <source>
        <dbReference type="Pfam" id="PF07727"/>
    </source>
</evidence>
<proteinExistence type="predicted"/>
<gene>
    <name evidence="3" type="ORF">CR513_38754</name>
</gene>
<evidence type="ECO:0000256" key="1">
    <source>
        <dbReference type="SAM" id="Phobius"/>
    </source>
</evidence>
<dbReference type="SUPFAM" id="SSF56672">
    <property type="entry name" value="DNA/RNA polymerases"/>
    <property type="match status" value="1"/>
</dbReference>